<dbReference type="HOGENOM" id="CLU_1522382_0_0_4"/>
<organism evidence="1 2">
    <name type="scientific">Burkholderia cenocepacia (strain ATCC BAA-245 / DSM 16553 / LMG 16656 / NCTC 13227 / J2315 / CF5610)</name>
    <name type="common">Burkholderia cepacia (strain J2315)</name>
    <dbReference type="NCBI Taxonomy" id="216591"/>
    <lineage>
        <taxon>Bacteria</taxon>
        <taxon>Pseudomonadati</taxon>
        <taxon>Pseudomonadota</taxon>
        <taxon>Betaproteobacteria</taxon>
        <taxon>Burkholderiales</taxon>
        <taxon>Burkholderiaceae</taxon>
        <taxon>Burkholderia</taxon>
        <taxon>Burkholderia cepacia complex</taxon>
    </lineage>
</organism>
<keyword evidence="2" id="KW-1185">Reference proteome</keyword>
<dbReference type="Proteomes" id="UP000001035">
    <property type="component" value="Chromosome 1"/>
</dbReference>
<reference evidence="1 2" key="1">
    <citation type="journal article" date="2009" name="J. Bacteriol.">
        <title>The genome of Burkholderia cenocepacia J2315, an epidemic pathogen of cystic fibrosis patients.</title>
        <authorList>
            <person name="Holden M.T."/>
            <person name="Seth-Smith H.M."/>
            <person name="Crossman L.C."/>
            <person name="Sebaihia M."/>
            <person name="Bentley S.D."/>
            <person name="Cerdeno-Tarraga A.M."/>
            <person name="Thomson N.R."/>
            <person name="Bason N."/>
            <person name="Quail M.A."/>
            <person name="Sharp S."/>
            <person name="Cherevach I."/>
            <person name="Churcher C."/>
            <person name="Goodhead I."/>
            <person name="Hauser H."/>
            <person name="Holroyd N."/>
            <person name="Mungall K."/>
            <person name="Scott P."/>
            <person name="Walker D."/>
            <person name="White B."/>
            <person name="Rose H."/>
            <person name="Iversen P."/>
            <person name="Mil-Homens D."/>
            <person name="Rocha E.P."/>
            <person name="Fialho A.M."/>
            <person name="Baldwin A."/>
            <person name="Dowson C."/>
            <person name="Barrell B.G."/>
            <person name="Govan J.R."/>
            <person name="Vandamme P."/>
            <person name="Hart C.A."/>
            <person name="Mahenthiralingam E."/>
            <person name="Parkhill J."/>
        </authorList>
    </citation>
    <scope>NUCLEOTIDE SEQUENCE [LARGE SCALE GENOMIC DNA]</scope>
    <source>
        <strain evidence="2">ATCC BAA-245 / DSM 16553 / LMG 16656 / NCTC 13227 / J2315 / CF5610</strain>
    </source>
</reference>
<proteinExistence type="predicted"/>
<protein>
    <submittedName>
        <fullName evidence="1">Uncharacterized protein</fullName>
    </submittedName>
</protein>
<dbReference type="EMBL" id="AM747720">
    <property type="protein sequence ID" value="CAR52002.1"/>
    <property type="molecule type" value="Genomic_DNA"/>
</dbReference>
<dbReference type="KEGG" id="bcj:BCAL1704"/>
<dbReference type="AlphaFoldDB" id="B4E9A2"/>
<name>B4E9A2_BURCJ</name>
<accession>B4E9A2</accession>
<gene>
    <name evidence="1" type="ORF">BCAL1704</name>
</gene>
<evidence type="ECO:0000313" key="1">
    <source>
        <dbReference type="EMBL" id="CAR52002.1"/>
    </source>
</evidence>
<evidence type="ECO:0000313" key="2">
    <source>
        <dbReference type="Proteomes" id="UP000001035"/>
    </source>
</evidence>
<sequence length="199" mass="22400">MAQCCRYRAALCSDYGIRRARLQMSFDVHPLMQDTDDVDGFIRFAIEHNVRTSGVAKISVANNANPPRFFAARQRFHGANQIAVIVLCLLRRPMLGGIAPNVFKIAFSQRGQPKLSAFNRHAWPACGPGRPRCRRAWASPTLHPPSMLPAMHAFAFRVIRGAATRLARRHLRNHIVPIAPAHRQILQSDRQGKRMCFAT</sequence>